<evidence type="ECO:0000256" key="2">
    <source>
        <dbReference type="SAM" id="Phobius"/>
    </source>
</evidence>
<feature type="compositionally biased region" description="Acidic residues" evidence="1">
    <location>
        <begin position="254"/>
        <end position="269"/>
    </location>
</feature>
<keyword evidence="2" id="KW-1133">Transmembrane helix</keyword>
<feature type="compositionally biased region" description="Basic and acidic residues" evidence="1">
    <location>
        <begin position="236"/>
        <end position="253"/>
    </location>
</feature>
<gene>
    <name evidence="4" type="primary">LOC111450741</name>
</gene>
<keyword evidence="2" id="KW-0472">Membrane</keyword>
<dbReference type="InterPro" id="IPR012870">
    <property type="entry name" value="DUF1666"/>
</dbReference>
<evidence type="ECO:0000313" key="4">
    <source>
        <dbReference type="RefSeq" id="XP_022946773.1"/>
    </source>
</evidence>
<dbReference type="RefSeq" id="XP_022946773.1">
    <property type="nucleotide sequence ID" value="XM_023091005.1"/>
</dbReference>
<dbReference type="KEGG" id="cmos:111450741"/>
<dbReference type="PANTHER" id="PTHR46741">
    <property type="entry name" value="OS09G0413600 PROTEIN"/>
    <property type="match status" value="1"/>
</dbReference>
<proteinExistence type="predicted"/>
<feature type="transmembrane region" description="Helical" evidence="2">
    <location>
        <begin position="12"/>
        <end position="30"/>
    </location>
</feature>
<keyword evidence="2" id="KW-0812">Transmembrane</keyword>
<evidence type="ECO:0000256" key="1">
    <source>
        <dbReference type="SAM" id="MobiDB-lite"/>
    </source>
</evidence>
<accession>A0A6J1G4S1</accession>
<keyword evidence="3" id="KW-1185">Reference proteome</keyword>
<feature type="region of interest" description="Disordered" evidence="1">
    <location>
        <begin position="231"/>
        <end position="272"/>
    </location>
</feature>
<sequence length="644" mass="73726">MLPLAGSFRYSLSSFVVSVFVAIIGLFFRIQVDYGTVESVLALDGDERETVASIEAQDDHELLGEEAEIISVVASNSSKFQVEHTAQIYGFVEESETTNCFVEELYCDASSSSSGNQTPDDDFDCYSGKYLCEFSFETEEGFDDVKLELFSTDEALGKEDEHEDLKSNEDGPIFDELPEVSTPLGDCSFPFSDSDSESPSFDEEFIEIELELEPRLQVSNNAQVCPVNDWSEEESKDCLGEPMETERDEKGMEFEEDEEEEEEEEDDEFSQEHQDLIAQLKIELRNSRTGGLPTVQEEEEAGPEYMSPTSVEALKPLKNGGNFEHRTFKEIQKVYKTYAQKMRKLDVSNTQTNYAIDLIKLKDPFSSMNEKKSGLKSVVSYKLRAGRAVKGYPSLMRDLKRDMEMVYVGHLCLSWEVLHWQHRKAIELQQNDTRGTSRYTRVVNEFQFFCILVQRFIEDEPFCGPRINNYVKNRLLVRSLLQVPAIREDCVSDKKLRGKEGESTISTAALVSMIEESMRVFRDFLRADKDVGSTTIKCAEVEVNAQAMMMEIRTELRKKERRLKEIVRGGNCIVKKLKRVSEEEEGRLKNELLIAEVELKLVSRVVSMSRLTESQLVWCHKKLHQINFVNRKVIVEPSFSFFPC</sequence>
<name>A0A6J1G4S1_CUCMO</name>
<dbReference type="Proteomes" id="UP000504609">
    <property type="component" value="Unplaced"/>
</dbReference>
<dbReference type="AlphaFoldDB" id="A0A6J1G4S1"/>
<reference evidence="4" key="1">
    <citation type="submission" date="2025-08" db="UniProtKB">
        <authorList>
            <consortium name="RefSeq"/>
        </authorList>
    </citation>
    <scope>IDENTIFICATION</scope>
    <source>
        <tissue evidence="4">Young leaves</tissue>
    </source>
</reference>
<dbReference type="GeneID" id="111450741"/>
<dbReference type="Pfam" id="PF07891">
    <property type="entry name" value="DUF1666"/>
    <property type="match status" value="1"/>
</dbReference>
<protein>
    <submittedName>
        <fullName evidence="4">Uncharacterized protein LOC111450741</fullName>
    </submittedName>
</protein>
<dbReference type="PANTHER" id="PTHR46741:SF4">
    <property type="entry name" value="FINGER FYVE DOMAIN PROTEIN, PUTATIVE (DUF1666)-RELATED"/>
    <property type="match status" value="1"/>
</dbReference>
<evidence type="ECO:0000313" key="3">
    <source>
        <dbReference type="Proteomes" id="UP000504609"/>
    </source>
</evidence>
<organism evidence="3 4">
    <name type="scientific">Cucurbita moschata</name>
    <name type="common">Winter crookneck squash</name>
    <name type="synonym">Cucurbita pepo var. moschata</name>
    <dbReference type="NCBI Taxonomy" id="3662"/>
    <lineage>
        <taxon>Eukaryota</taxon>
        <taxon>Viridiplantae</taxon>
        <taxon>Streptophyta</taxon>
        <taxon>Embryophyta</taxon>
        <taxon>Tracheophyta</taxon>
        <taxon>Spermatophyta</taxon>
        <taxon>Magnoliopsida</taxon>
        <taxon>eudicotyledons</taxon>
        <taxon>Gunneridae</taxon>
        <taxon>Pentapetalae</taxon>
        <taxon>rosids</taxon>
        <taxon>fabids</taxon>
        <taxon>Cucurbitales</taxon>
        <taxon>Cucurbitaceae</taxon>
        <taxon>Cucurbiteae</taxon>
        <taxon>Cucurbita</taxon>
    </lineage>
</organism>